<keyword evidence="4" id="KW-1185">Reference proteome</keyword>
<feature type="compositionally biased region" description="Low complexity" evidence="1">
    <location>
        <begin position="125"/>
        <end position="140"/>
    </location>
</feature>
<feature type="domain" description="SCP" evidence="2">
    <location>
        <begin position="200"/>
        <end position="332"/>
    </location>
</feature>
<gene>
    <name evidence="3" type="primary">PLEST001310</name>
    <name evidence="3" type="ORF">PLESTB_000945200</name>
</gene>
<protein>
    <recommendedName>
        <fullName evidence="2">SCP domain-containing protein</fullName>
    </recommendedName>
</protein>
<feature type="region of interest" description="Disordered" evidence="1">
    <location>
        <begin position="1"/>
        <end position="199"/>
    </location>
</feature>
<dbReference type="EMBL" id="BRXU01000012">
    <property type="protein sequence ID" value="GLC55112.1"/>
    <property type="molecule type" value="Genomic_DNA"/>
</dbReference>
<evidence type="ECO:0000256" key="1">
    <source>
        <dbReference type="SAM" id="MobiDB-lite"/>
    </source>
</evidence>
<dbReference type="Pfam" id="PF00188">
    <property type="entry name" value="CAP"/>
    <property type="match status" value="1"/>
</dbReference>
<dbReference type="SMART" id="SM00198">
    <property type="entry name" value="SCP"/>
    <property type="match status" value="1"/>
</dbReference>
<reference evidence="3 4" key="1">
    <citation type="journal article" date="2023" name="Commun. Biol.">
        <title>Reorganization of the ancestral sex-determining regions during the evolution of trioecy in Pleodorina starrii.</title>
        <authorList>
            <person name="Takahashi K."/>
            <person name="Suzuki S."/>
            <person name="Kawai-Toyooka H."/>
            <person name="Yamamoto K."/>
            <person name="Hamaji T."/>
            <person name="Ootsuki R."/>
            <person name="Yamaguchi H."/>
            <person name="Kawachi M."/>
            <person name="Higashiyama T."/>
            <person name="Nozaki H."/>
        </authorList>
    </citation>
    <scope>NUCLEOTIDE SEQUENCE [LARGE SCALE GENOMIC DNA]</scope>
    <source>
        <strain evidence="3 4">NIES-4479</strain>
    </source>
</reference>
<sequence>MPPPPPSPSPPSPKKPATKRLPRPPPPLPSSPVQILDPPTLPDLPVEPTHMPPKPPSPRPPPPRPPLSPSPPPPSPRPRPPPSPPPSPPPPSPPPPRPPPPSPPQFDWQQPEGLTGTPPPPNAPDIPNAPAVPPSLGGRRPPSPPPPKPPPSPGPPPSPRPPRPSPPRLPSPPPPARRPPPPPNLAAANDPTDPGSPWYVDVASTLARHNQYRGWHQAPPLEWSERLRAEAQAWADNCWFEHSQTPFGENLALGHPDITTAIDGWYSEVSKYNFNNPGFNSSTGQFTQLVWVRTTLVGCAIGVCPDGVSYLGGQWNGKLYVCMYWLPGNYAGQFAENVLPKRPQRRLLRLAQQAGEL</sequence>
<proteinExistence type="predicted"/>
<feature type="compositionally biased region" description="Pro residues" evidence="1">
    <location>
        <begin position="141"/>
        <end position="184"/>
    </location>
</feature>
<name>A0A9W6BMY4_9CHLO</name>
<dbReference type="PANTHER" id="PTHR10334">
    <property type="entry name" value="CYSTEINE-RICH SECRETORY PROTEIN-RELATED"/>
    <property type="match status" value="1"/>
</dbReference>
<comment type="caution">
    <text evidence="3">The sequence shown here is derived from an EMBL/GenBank/DDBJ whole genome shotgun (WGS) entry which is preliminary data.</text>
</comment>
<dbReference type="AlphaFoldDB" id="A0A9W6BMY4"/>
<dbReference type="PRINTS" id="PR01217">
    <property type="entry name" value="PRICHEXTENSN"/>
</dbReference>
<evidence type="ECO:0000259" key="2">
    <source>
        <dbReference type="SMART" id="SM00198"/>
    </source>
</evidence>
<dbReference type="InterPro" id="IPR014044">
    <property type="entry name" value="CAP_dom"/>
</dbReference>
<feature type="compositionally biased region" description="Pro residues" evidence="1">
    <location>
        <begin position="50"/>
        <end position="104"/>
    </location>
</feature>
<feature type="compositionally biased region" description="Pro residues" evidence="1">
    <location>
        <begin position="1"/>
        <end position="14"/>
    </location>
</feature>
<dbReference type="Proteomes" id="UP001165080">
    <property type="component" value="Unassembled WGS sequence"/>
</dbReference>
<dbReference type="Gene3D" id="3.40.33.10">
    <property type="entry name" value="CAP"/>
    <property type="match status" value="1"/>
</dbReference>
<evidence type="ECO:0000313" key="4">
    <source>
        <dbReference type="Proteomes" id="UP001165080"/>
    </source>
</evidence>
<dbReference type="InterPro" id="IPR035940">
    <property type="entry name" value="CAP_sf"/>
</dbReference>
<evidence type="ECO:0000313" key="3">
    <source>
        <dbReference type="EMBL" id="GLC55112.1"/>
    </source>
</evidence>
<accession>A0A9W6BMY4</accession>
<dbReference type="SUPFAM" id="SSF55797">
    <property type="entry name" value="PR-1-like"/>
    <property type="match status" value="1"/>
</dbReference>
<dbReference type="InterPro" id="IPR001283">
    <property type="entry name" value="CRISP-related"/>
</dbReference>
<organism evidence="3 4">
    <name type="scientific">Pleodorina starrii</name>
    <dbReference type="NCBI Taxonomy" id="330485"/>
    <lineage>
        <taxon>Eukaryota</taxon>
        <taxon>Viridiplantae</taxon>
        <taxon>Chlorophyta</taxon>
        <taxon>core chlorophytes</taxon>
        <taxon>Chlorophyceae</taxon>
        <taxon>CS clade</taxon>
        <taxon>Chlamydomonadales</taxon>
        <taxon>Volvocaceae</taxon>
        <taxon>Pleodorina</taxon>
    </lineage>
</organism>